<reference evidence="4 5" key="1">
    <citation type="journal article" date="2020" name="ISME J.">
        <title>Comparative genomics reveals insights into cyanobacterial evolution and habitat adaptation.</title>
        <authorList>
            <person name="Chen M.Y."/>
            <person name="Teng W.K."/>
            <person name="Zhao L."/>
            <person name="Hu C.X."/>
            <person name="Zhou Y.K."/>
            <person name="Han B.P."/>
            <person name="Song L.R."/>
            <person name="Shu W.S."/>
        </authorList>
    </citation>
    <scope>NUCLEOTIDE SEQUENCE [LARGE SCALE GENOMIC DNA]</scope>
    <source>
        <strain evidence="4 5">FACHB-723</strain>
    </source>
</reference>
<evidence type="ECO:0000313" key="4">
    <source>
        <dbReference type="EMBL" id="MBD2188366.1"/>
    </source>
</evidence>
<dbReference type="Gene3D" id="1.20.120.290">
    <property type="entry name" value="Oxygen-evolving enhancer protein 3 (PsbQ), four-helix up-down bundle"/>
    <property type="match status" value="1"/>
</dbReference>
<evidence type="ECO:0000256" key="1">
    <source>
        <dbReference type="ARBA" id="ARBA00004370"/>
    </source>
</evidence>
<evidence type="ECO:0000256" key="3">
    <source>
        <dbReference type="ARBA" id="ARBA00023136"/>
    </source>
</evidence>
<sequence length="154" mass="17101">MLNLKNHWAGYLVSFQKAAIAFCIMVALVGTLFTPVFTQPATAALTAAQVAASAEKLQVLSDRFDRLEKFVYTSNWNDVITYIHGPFGEIRRELRSIASQLGKTEKDKANDLANELFKNFVKLDNAAKDKNAIAAETAFKEALQNFESIIELAI</sequence>
<gene>
    <name evidence="4" type="primary">psbQ</name>
    <name evidence="4" type="ORF">H6F41_09435</name>
</gene>
<dbReference type="Pfam" id="PF05757">
    <property type="entry name" value="PsbQ"/>
    <property type="match status" value="1"/>
</dbReference>
<dbReference type="InterPro" id="IPR008797">
    <property type="entry name" value="PSII_PsbQ"/>
</dbReference>
<keyword evidence="3" id="KW-0472">Membrane</keyword>
<accession>A0ABR7ZWM6</accession>
<protein>
    <submittedName>
        <fullName evidence="4">Photosystem II protein PsbQ</fullName>
    </submittedName>
</protein>
<evidence type="ECO:0000256" key="2">
    <source>
        <dbReference type="ARBA" id="ARBA00023078"/>
    </source>
</evidence>
<dbReference type="EMBL" id="JACJQB010000015">
    <property type="protein sequence ID" value="MBD2188366.1"/>
    <property type="molecule type" value="Genomic_DNA"/>
</dbReference>
<comment type="caution">
    <text evidence="4">The sequence shown here is derived from an EMBL/GenBank/DDBJ whole genome shotgun (WGS) entry which is preliminary data.</text>
</comment>
<dbReference type="Proteomes" id="UP000642094">
    <property type="component" value="Unassembled WGS sequence"/>
</dbReference>
<organism evidence="4 5">
    <name type="scientific">Pseudanabaena mucicola FACHB-723</name>
    <dbReference type="NCBI Taxonomy" id="2692860"/>
    <lineage>
        <taxon>Bacteria</taxon>
        <taxon>Bacillati</taxon>
        <taxon>Cyanobacteriota</taxon>
        <taxon>Cyanophyceae</taxon>
        <taxon>Pseudanabaenales</taxon>
        <taxon>Pseudanabaenaceae</taxon>
        <taxon>Pseudanabaena</taxon>
    </lineage>
</organism>
<dbReference type="SUPFAM" id="SSF101112">
    <property type="entry name" value="Oxygen-evolving enhancer protein 3"/>
    <property type="match status" value="1"/>
</dbReference>
<comment type="subcellular location">
    <subcellularLocation>
        <location evidence="1">Membrane</location>
    </subcellularLocation>
</comment>
<name>A0ABR7ZWM6_9CYAN</name>
<dbReference type="RefSeq" id="WP_190403220.1">
    <property type="nucleotide sequence ID" value="NZ_JACJQB010000015.1"/>
</dbReference>
<keyword evidence="5" id="KW-1185">Reference proteome</keyword>
<evidence type="ECO:0000313" key="5">
    <source>
        <dbReference type="Proteomes" id="UP000642094"/>
    </source>
</evidence>
<keyword evidence="2" id="KW-0793">Thylakoid</keyword>
<proteinExistence type="predicted"/>
<dbReference type="InterPro" id="IPR023222">
    <property type="entry name" value="PsbQ-like_dom_sf"/>
</dbReference>